<reference evidence="2 3" key="1">
    <citation type="submission" date="2017-06" db="EMBL/GenBank/DDBJ databases">
        <authorList>
            <person name="Kim H.J."/>
            <person name="Triplett B.A."/>
        </authorList>
    </citation>
    <scope>NUCLEOTIDE SEQUENCE [LARGE SCALE GENOMIC DNA]</scope>
    <source>
        <strain evidence="2">FRACA_ARgP5</strain>
    </source>
</reference>
<organism evidence="2 3">
    <name type="scientific">Frankia canadensis</name>
    <dbReference type="NCBI Taxonomy" id="1836972"/>
    <lineage>
        <taxon>Bacteria</taxon>
        <taxon>Bacillati</taxon>
        <taxon>Actinomycetota</taxon>
        <taxon>Actinomycetes</taxon>
        <taxon>Frankiales</taxon>
        <taxon>Frankiaceae</taxon>
        <taxon>Frankia</taxon>
    </lineage>
</organism>
<feature type="region of interest" description="Disordered" evidence="1">
    <location>
        <begin position="56"/>
        <end position="77"/>
    </location>
</feature>
<sequence>MPAATNAAARPPRGGRPAAFFAAAGEPAGPDHPSRVIGAAAPRCPLPYRYGAVALSRPGRVPAGPEHAGRPPAGNGR</sequence>
<feature type="region of interest" description="Disordered" evidence="1">
    <location>
        <begin position="1"/>
        <end position="20"/>
    </location>
</feature>
<evidence type="ECO:0000313" key="3">
    <source>
        <dbReference type="Proteomes" id="UP000234331"/>
    </source>
</evidence>
<evidence type="ECO:0000256" key="1">
    <source>
        <dbReference type="SAM" id="MobiDB-lite"/>
    </source>
</evidence>
<dbReference type="EMBL" id="FZMO01000124">
    <property type="protein sequence ID" value="SNQ47957.1"/>
    <property type="molecule type" value="Genomic_DNA"/>
</dbReference>
<dbReference type="Proteomes" id="UP000234331">
    <property type="component" value="Unassembled WGS sequence"/>
</dbReference>
<protein>
    <submittedName>
        <fullName evidence="2">Uncharacterized protein</fullName>
    </submittedName>
</protein>
<proteinExistence type="predicted"/>
<gene>
    <name evidence="2" type="ORF">FRACA_210042</name>
</gene>
<keyword evidence="3" id="KW-1185">Reference proteome</keyword>
<accession>A0A2I2KQL1</accession>
<dbReference type="AlphaFoldDB" id="A0A2I2KQL1"/>
<evidence type="ECO:0000313" key="2">
    <source>
        <dbReference type="EMBL" id="SNQ47957.1"/>
    </source>
</evidence>
<name>A0A2I2KQL1_9ACTN</name>